<dbReference type="InterPro" id="IPR001214">
    <property type="entry name" value="SET_dom"/>
</dbReference>
<dbReference type="SUPFAM" id="SSF48452">
    <property type="entry name" value="TPR-like"/>
    <property type="match status" value="1"/>
</dbReference>
<evidence type="ECO:0000313" key="5">
    <source>
        <dbReference type="EMBL" id="RWS26325.1"/>
    </source>
</evidence>
<dbReference type="InterPro" id="IPR046341">
    <property type="entry name" value="SET_dom_sf"/>
</dbReference>
<dbReference type="PANTHER" id="PTHR46165:SF2">
    <property type="entry name" value="SET AND MYND DOMAIN-CONTAINING PROTEIN 4"/>
    <property type="match status" value="1"/>
</dbReference>
<protein>
    <submittedName>
        <fullName evidence="5">SET and MYND domain-containing protein 4-like protein</fullName>
    </submittedName>
</protein>
<dbReference type="GO" id="GO:0008276">
    <property type="term" value="F:protein methyltransferase activity"/>
    <property type="evidence" value="ECO:0007669"/>
    <property type="project" value="UniProtKB-ARBA"/>
</dbReference>
<name>A0A443SFP1_9ACAR</name>
<evidence type="ECO:0000256" key="1">
    <source>
        <dbReference type="ARBA" id="ARBA00022603"/>
    </source>
</evidence>
<dbReference type="EMBL" id="NCKV01002865">
    <property type="protein sequence ID" value="RWS26325.1"/>
    <property type="molecule type" value="Genomic_DNA"/>
</dbReference>
<dbReference type="Pfam" id="PF00856">
    <property type="entry name" value="SET"/>
    <property type="match status" value="1"/>
</dbReference>
<sequence length="403" mass="46315">MALRLALVYGLPDSQETETREKDAARFGNNRSSVLSLVSAFNFCDSNFRMLIAVASIILAKLADKMALIYFKPDKFLSTAAFMCNYIYKVIANCYYIYDEKVSRTNYWNIISTCSETFEIGIGLYTTASLFAHSCEANAYRFCVGNKIVLLSSVDIESGEEVCIDYGIKYVDTCRSDRIFYLKHTFGFICKCKACENDWENMSHALICPKCDGALILTENTHSNYCLTCNAKDVDIIRSASYIQRSIESANNAKFYFRIGHYRKALKYFEKLLYQNSQGYYYGRFDLDLILKIARCATKTGEMEKAGEMYLKSLLLHKVMFGEESLEFINRLFEFNEFLNGYERHSDDETIDCKANYENAILLLKNTINREVLSATESRLKFLKRIRPNAPFAIANIFKSINE</sequence>
<evidence type="ECO:0000313" key="6">
    <source>
        <dbReference type="Proteomes" id="UP000288716"/>
    </source>
</evidence>
<dbReference type="GO" id="GO:0005737">
    <property type="term" value="C:cytoplasm"/>
    <property type="evidence" value="ECO:0007669"/>
    <property type="project" value="TreeGrafter"/>
</dbReference>
<dbReference type="InterPro" id="IPR052097">
    <property type="entry name" value="SET-MYND_domain_protein"/>
</dbReference>
<evidence type="ECO:0000256" key="2">
    <source>
        <dbReference type="ARBA" id="ARBA00022679"/>
    </source>
</evidence>
<dbReference type="Proteomes" id="UP000288716">
    <property type="component" value="Unassembled WGS sequence"/>
</dbReference>
<comment type="caution">
    <text evidence="5">The sequence shown here is derived from an EMBL/GenBank/DDBJ whole genome shotgun (WGS) entry which is preliminary data.</text>
</comment>
<reference evidence="5 6" key="1">
    <citation type="journal article" date="2018" name="Gigascience">
        <title>Genomes of trombidid mites reveal novel predicted allergens and laterally-transferred genes associated with secondary metabolism.</title>
        <authorList>
            <person name="Dong X."/>
            <person name="Chaisiri K."/>
            <person name="Xia D."/>
            <person name="Armstrong S.D."/>
            <person name="Fang Y."/>
            <person name="Donnelly M.J."/>
            <person name="Kadowaki T."/>
            <person name="McGarry J.W."/>
            <person name="Darby A.C."/>
            <person name="Makepeace B.L."/>
        </authorList>
    </citation>
    <scope>NUCLEOTIDE SEQUENCE [LARGE SCALE GENOMIC DNA]</scope>
    <source>
        <strain evidence="5">UoL-UT</strain>
    </source>
</reference>
<dbReference type="GO" id="GO:0032259">
    <property type="term" value="P:methylation"/>
    <property type="evidence" value="ECO:0007669"/>
    <property type="project" value="UniProtKB-KW"/>
</dbReference>
<dbReference type="GO" id="GO:0005634">
    <property type="term" value="C:nucleus"/>
    <property type="evidence" value="ECO:0007669"/>
    <property type="project" value="TreeGrafter"/>
</dbReference>
<dbReference type="SUPFAM" id="SSF82199">
    <property type="entry name" value="SET domain"/>
    <property type="match status" value="1"/>
</dbReference>
<evidence type="ECO:0000256" key="3">
    <source>
        <dbReference type="ARBA" id="ARBA00022691"/>
    </source>
</evidence>
<dbReference type="InterPro" id="IPR011990">
    <property type="entry name" value="TPR-like_helical_dom_sf"/>
</dbReference>
<accession>A0A443SFP1</accession>
<dbReference type="Gene3D" id="1.25.40.10">
    <property type="entry name" value="Tetratricopeptide repeat domain"/>
    <property type="match status" value="1"/>
</dbReference>
<keyword evidence="2" id="KW-0808">Transferase</keyword>
<dbReference type="VEuPathDB" id="VectorBase:LDEU005713"/>
<dbReference type="PANTHER" id="PTHR46165">
    <property type="entry name" value="SET AND MYND DOMAIN-CONTAINING PROTEIN 4"/>
    <property type="match status" value="1"/>
</dbReference>
<dbReference type="OrthoDB" id="62495at2759"/>
<keyword evidence="6" id="KW-1185">Reference proteome</keyword>
<evidence type="ECO:0000259" key="4">
    <source>
        <dbReference type="PROSITE" id="PS50280"/>
    </source>
</evidence>
<dbReference type="PROSITE" id="PS50280">
    <property type="entry name" value="SET"/>
    <property type="match status" value="1"/>
</dbReference>
<feature type="domain" description="SET" evidence="4">
    <location>
        <begin position="64"/>
        <end position="167"/>
    </location>
</feature>
<dbReference type="STRING" id="299467.A0A443SFP1"/>
<dbReference type="GO" id="GO:0008757">
    <property type="term" value="F:S-adenosylmethionine-dependent methyltransferase activity"/>
    <property type="evidence" value="ECO:0007669"/>
    <property type="project" value="UniProtKB-ARBA"/>
</dbReference>
<keyword evidence="1" id="KW-0489">Methyltransferase</keyword>
<dbReference type="GO" id="GO:0042826">
    <property type="term" value="F:histone deacetylase binding"/>
    <property type="evidence" value="ECO:0007669"/>
    <property type="project" value="TreeGrafter"/>
</dbReference>
<organism evidence="5 6">
    <name type="scientific">Leptotrombidium deliense</name>
    <dbReference type="NCBI Taxonomy" id="299467"/>
    <lineage>
        <taxon>Eukaryota</taxon>
        <taxon>Metazoa</taxon>
        <taxon>Ecdysozoa</taxon>
        <taxon>Arthropoda</taxon>
        <taxon>Chelicerata</taxon>
        <taxon>Arachnida</taxon>
        <taxon>Acari</taxon>
        <taxon>Acariformes</taxon>
        <taxon>Trombidiformes</taxon>
        <taxon>Prostigmata</taxon>
        <taxon>Anystina</taxon>
        <taxon>Parasitengona</taxon>
        <taxon>Trombiculoidea</taxon>
        <taxon>Trombiculidae</taxon>
        <taxon>Leptotrombidium</taxon>
    </lineage>
</organism>
<dbReference type="Gene3D" id="2.170.270.10">
    <property type="entry name" value="SET domain"/>
    <property type="match status" value="1"/>
</dbReference>
<proteinExistence type="predicted"/>
<gene>
    <name evidence="5" type="ORF">B4U80_03670</name>
</gene>
<dbReference type="AlphaFoldDB" id="A0A443SFP1"/>
<keyword evidence="3" id="KW-0949">S-adenosyl-L-methionine</keyword>
<dbReference type="GO" id="GO:0008170">
    <property type="term" value="F:N-methyltransferase activity"/>
    <property type="evidence" value="ECO:0007669"/>
    <property type="project" value="UniProtKB-ARBA"/>
</dbReference>